<dbReference type="GO" id="GO:0070086">
    <property type="term" value="P:ubiquitin-dependent endocytosis"/>
    <property type="evidence" value="ECO:0007669"/>
    <property type="project" value="TreeGrafter"/>
</dbReference>
<feature type="compositionally biased region" description="Basic and acidic residues" evidence="1">
    <location>
        <begin position="261"/>
        <end position="277"/>
    </location>
</feature>
<dbReference type="InterPro" id="IPR011021">
    <property type="entry name" value="Arrestin-like_N"/>
</dbReference>
<accession>A0AAD7BK69</accession>
<evidence type="ECO:0000259" key="2">
    <source>
        <dbReference type="SMART" id="SM01017"/>
    </source>
</evidence>
<dbReference type="Pfam" id="PF02752">
    <property type="entry name" value="Arrestin_C"/>
    <property type="match status" value="1"/>
</dbReference>
<keyword evidence="4" id="KW-1185">Reference proteome</keyword>
<dbReference type="SMART" id="SM01017">
    <property type="entry name" value="Arrestin_C"/>
    <property type="match status" value="1"/>
</dbReference>
<evidence type="ECO:0000313" key="3">
    <source>
        <dbReference type="EMBL" id="KAJ7623541.1"/>
    </source>
</evidence>
<gene>
    <name evidence="3" type="ORF">FB45DRAFT_108525</name>
</gene>
<dbReference type="InterPro" id="IPR014752">
    <property type="entry name" value="Arrestin-like_C"/>
</dbReference>
<dbReference type="InterPro" id="IPR014756">
    <property type="entry name" value="Ig_E-set"/>
</dbReference>
<feature type="region of interest" description="Disordered" evidence="1">
    <location>
        <begin position="473"/>
        <end position="510"/>
    </location>
</feature>
<dbReference type="Proteomes" id="UP001221142">
    <property type="component" value="Unassembled WGS sequence"/>
</dbReference>
<organism evidence="3 4">
    <name type="scientific">Roridomyces roridus</name>
    <dbReference type="NCBI Taxonomy" id="1738132"/>
    <lineage>
        <taxon>Eukaryota</taxon>
        <taxon>Fungi</taxon>
        <taxon>Dikarya</taxon>
        <taxon>Basidiomycota</taxon>
        <taxon>Agaricomycotina</taxon>
        <taxon>Agaricomycetes</taxon>
        <taxon>Agaricomycetidae</taxon>
        <taxon>Agaricales</taxon>
        <taxon>Marasmiineae</taxon>
        <taxon>Mycenaceae</taxon>
        <taxon>Roridomyces</taxon>
    </lineage>
</organism>
<dbReference type="Gene3D" id="2.60.40.640">
    <property type="match status" value="1"/>
</dbReference>
<dbReference type="PANTHER" id="PTHR11188:SF17">
    <property type="entry name" value="FI21816P1"/>
    <property type="match status" value="1"/>
</dbReference>
<feature type="region of interest" description="Disordered" evidence="1">
    <location>
        <begin position="422"/>
        <end position="447"/>
    </location>
</feature>
<dbReference type="EMBL" id="JARKIF010000014">
    <property type="protein sequence ID" value="KAJ7623541.1"/>
    <property type="molecule type" value="Genomic_DNA"/>
</dbReference>
<dbReference type="Pfam" id="PF00339">
    <property type="entry name" value="Arrestin_N"/>
    <property type="match status" value="1"/>
</dbReference>
<feature type="domain" description="Arrestin C-terminal-like" evidence="2">
    <location>
        <begin position="187"/>
        <end position="356"/>
    </location>
</feature>
<name>A0AAD7BK69_9AGAR</name>
<dbReference type="InterPro" id="IPR011022">
    <property type="entry name" value="Arrestin_C-like"/>
</dbReference>
<dbReference type="AlphaFoldDB" id="A0AAD7BK69"/>
<evidence type="ECO:0000313" key="4">
    <source>
        <dbReference type="Proteomes" id="UP001221142"/>
    </source>
</evidence>
<dbReference type="InterPro" id="IPR050357">
    <property type="entry name" value="Arrestin_domain-protein"/>
</dbReference>
<dbReference type="SUPFAM" id="SSF81296">
    <property type="entry name" value="E set domains"/>
    <property type="match status" value="1"/>
</dbReference>
<comment type="caution">
    <text evidence="3">The sequence shown here is derived from an EMBL/GenBank/DDBJ whole genome shotgun (WGS) entry which is preliminary data.</text>
</comment>
<feature type="region of interest" description="Disordered" evidence="1">
    <location>
        <begin position="258"/>
        <end position="296"/>
    </location>
</feature>
<dbReference type="GO" id="GO:0030674">
    <property type="term" value="F:protein-macromolecule adaptor activity"/>
    <property type="evidence" value="ECO:0007669"/>
    <property type="project" value="TreeGrafter"/>
</dbReference>
<sequence length="634" mass="68800">MPSFFRSRASDDATRHDHAKLEILLDREFVYLKGTGSDVEPGRLSGNVVLFLTEPTAFRAISLKLRGKAYLPVPPQQDPLSAGSNPPSTFTVCKHDWSFLEGKKHSSHTLKAGRHLFPFQIQLGGTLPSSMVTEAFGGASVNYTLRAVAQRTGFSSNMQAAAPVYLIRSLSRAALEYQQTRDIEHSWADKIMFSVAIPHTAWAAGDSLVSLLKISPLVKGVGVLSVTTSLRETTKMFNRTGHVTRTVASVTHEIIGGKAVELPDPKEKGKESERRQSASEAGPSRASVPTPDPAQGEDDVVTVLSLKIPPHLTPTHQLEPVTVTYVVHWSLIITNADGHLSELFCTLPVNILDRQLLSESRSYTLVARQLLVGGPEVGPEINDTNELPSYIAHVRDRVANMFLSEGNSMRVTNPWVHSGVDPILSDGSKPRTGTRTPIEVVSDSNDPYVPDPDHPLFLDWVNAELLISQGASRLPLSSSPSDEHPHEGSSTPHYHSHPPTPPTPAADGVPIYTHASSASRELAGLFVATMEPSSALTHPHWLTARPDPKDPRASSVDVQKRVREVTSSNPNVSSMLLHRAFTEVPDYEVALRGFLGGVPPLSSMQGLPSYDEASRSGTPDLGVRRRSCSPPTSS</sequence>
<dbReference type="PANTHER" id="PTHR11188">
    <property type="entry name" value="ARRESTIN DOMAIN CONTAINING PROTEIN"/>
    <property type="match status" value="1"/>
</dbReference>
<dbReference type="GO" id="GO:0031625">
    <property type="term" value="F:ubiquitin protein ligase binding"/>
    <property type="evidence" value="ECO:0007669"/>
    <property type="project" value="TreeGrafter"/>
</dbReference>
<dbReference type="GO" id="GO:0005829">
    <property type="term" value="C:cytosol"/>
    <property type="evidence" value="ECO:0007669"/>
    <property type="project" value="TreeGrafter"/>
</dbReference>
<dbReference type="GO" id="GO:0005886">
    <property type="term" value="C:plasma membrane"/>
    <property type="evidence" value="ECO:0007669"/>
    <property type="project" value="TreeGrafter"/>
</dbReference>
<evidence type="ECO:0000256" key="1">
    <source>
        <dbReference type="SAM" id="MobiDB-lite"/>
    </source>
</evidence>
<reference evidence="3" key="1">
    <citation type="submission" date="2023-03" db="EMBL/GenBank/DDBJ databases">
        <title>Massive genome expansion in bonnet fungi (Mycena s.s.) driven by repeated elements and novel gene families across ecological guilds.</title>
        <authorList>
            <consortium name="Lawrence Berkeley National Laboratory"/>
            <person name="Harder C.B."/>
            <person name="Miyauchi S."/>
            <person name="Viragh M."/>
            <person name="Kuo A."/>
            <person name="Thoen E."/>
            <person name="Andreopoulos B."/>
            <person name="Lu D."/>
            <person name="Skrede I."/>
            <person name="Drula E."/>
            <person name="Henrissat B."/>
            <person name="Morin E."/>
            <person name="Kohler A."/>
            <person name="Barry K."/>
            <person name="LaButti K."/>
            <person name="Morin E."/>
            <person name="Salamov A."/>
            <person name="Lipzen A."/>
            <person name="Mereny Z."/>
            <person name="Hegedus B."/>
            <person name="Baldrian P."/>
            <person name="Stursova M."/>
            <person name="Weitz H."/>
            <person name="Taylor A."/>
            <person name="Grigoriev I.V."/>
            <person name="Nagy L.G."/>
            <person name="Martin F."/>
            <person name="Kauserud H."/>
        </authorList>
    </citation>
    <scope>NUCLEOTIDE SEQUENCE</scope>
    <source>
        <strain evidence="3">9284</strain>
    </source>
</reference>
<feature type="region of interest" description="Disordered" evidence="1">
    <location>
        <begin position="604"/>
        <end position="634"/>
    </location>
</feature>
<proteinExistence type="predicted"/>
<protein>
    <recommendedName>
        <fullName evidence="2">Arrestin C-terminal-like domain-containing protein</fullName>
    </recommendedName>
</protein>